<sequence>MGPSDINREQLSHAQRLIEELGEESGLIEQEYWDGCDDKTRKKFSNVISGLVSKLEPAVVALAKSLYSSNARFVYELLQNAEDNHFRRTKKEGQLPYVSFRMRDDRLVVDCNEDGFTEANLRAICSIGQSSKPPAEGYIGEKGIGFKSVFMAAWKVHIQSGAYSFFFQHRKMDPGMGMVQPRWQDPVGELPPNLTRMTLHLHEDDDPEYTAAQRDSIRQQLRELSGDFLLFMRNLREVRITIDEGGTQRSTIFSKGEEEKNRIAVSKKVTENENTETSTTIYHLTKHRAYNLAKNENRTYTEFEERAKAYSSADVVLAFPLSLESIPIIEPQKVFAFLLVQPAGFSFLIQSDFMTSASREGIVVTAARNTGLLDGIADAFIQAALQFCDHPKLQYTWSRFLPDRSKNTYEAFWSRLVTKIEEKVRTTHLIRPDSEGALRLITELRQLRPNYADKQNNLLLPDLNPEICISRHYQDHDVAILYNFGLRVGVWPDFITMVENDLKASTSWIRSRPSDDYLQSRVAYWLAYFFEESRHDSTRTSIKALPILPLQDGRWLAADDREQVFFPDTEGLTIPKDVQFNLIKPSAAAHTQRRNLFELLGVESLGIERVRERIFERHRFYYRDDPKMETQIHIDQLKFLYSTHKVNIHSRKTYFDVAVVDEGSFVFMRPTTWDTYLPDDNPLGPRELSKPGASDNGSSGAAPGFEVAFLSDDYLQNAPNKPQPNSPSWQDWLVEYVGVRRLLRLTNMSSDPPDLSKACYYISEHRPEKFVAFLVHHWPQEGEEIVDRLELRQKLREVRVLCQGGYMLPLQNTYLPLAHLQSQAARFLKDDAHFPFLQLEKPLEQNHVSKEWAPLVKTLDISDYEGLLFHLRILTQLNSVPATRIDEHRRIFELYNVIYGQYLQSNIKNELEYVKDNEGADIDDVYGLYQKLSSMQQDLSTLDQRNIRSAFLNKPLIYTDDGVNGSWHQVSACLWSSETEIHGYTILEHHYEALHDFFVDFLGVETISLELVYNELIRLGSSSEATRDQAESNIWILNSFIPSAGQLPDARKLLKSRILPVRYTDGVVKLEKPDTDFIIVDRSSLGDVFKPLVKTLDFDLEQVRRLEPTLKWLGRWVGLEERYLSRAVWEDSRVVSPSKQPLSSPRRRISPKAHALYRNPSIAYHYNSPRLIAGNSLYETLKNAHVYETDGIASTLHVRQDRQTYSHDKSRSDLHIEYRDEQLDIFVPRDKKDQESCYARKLPIRLFEWLVPDPDTSIKTVNEKGWRVTASILNSSRSIISEILEDEGIALGELEDDCQESDEDSEPTGSREEERGRNADEARDNGASRFDEEEHSVSETTRSSSGDPIATPALTETDTEVGPGPSTSSPLQFASPIGQAAIHRDPVASEEAGYEAALYSALGLRASSPRPSPSSDVQDTSYAQARTGLVATGRPSPAQPVFTSPSLIDSETSQYRALLERVVTAARARSGLPSQGPFNMARMSEALSDLGGYDGYDGLDESSRFRSSSQFERDKKIGAAGELYVFEVLKNLRPGLPGFSQGNWQSSIRRYVSAHPEYTEIGHWGHKETSDLIYDDVEGVLTELLIDNGYLDRNVWEHKRPSYHLEVKSTTGPSGVPFYMSKNQYRLMHACRNDTDKIYVVLRVFEVDKAMVNMRLYVNPAAQEESDYLVFTEGTWSVTPGDGTPAVV</sequence>
<accession>A0A8H4L5P6</accession>
<keyword evidence="2" id="KW-0547">Nucleotide-binding</keyword>
<feature type="region of interest" description="Disordered" evidence="1">
    <location>
        <begin position="678"/>
        <end position="699"/>
    </location>
</feature>
<dbReference type="Gene3D" id="3.30.565.10">
    <property type="entry name" value="Histidine kinase-like ATPase, C-terminal domain"/>
    <property type="match status" value="1"/>
</dbReference>
<evidence type="ECO:0000313" key="2">
    <source>
        <dbReference type="EMBL" id="KAF4463555.1"/>
    </source>
</evidence>
<dbReference type="InterPro" id="IPR052957">
    <property type="entry name" value="Auxin_embryo_med"/>
</dbReference>
<dbReference type="PANTHER" id="PTHR32387">
    <property type="entry name" value="WU:FJ29H11"/>
    <property type="match status" value="1"/>
</dbReference>
<dbReference type="PANTHER" id="PTHR32387:SF0">
    <property type="entry name" value="PROTEIN NO VEIN"/>
    <property type="match status" value="1"/>
</dbReference>
<feature type="compositionally biased region" description="Basic and acidic residues" evidence="1">
    <location>
        <begin position="1309"/>
        <end position="1337"/>
    </location>
</feature>
<dbReference type="Proteomes" id="UP000554235">
    <property type="component" value="Unassembled WGS sequence"/>
</dbReference>
<dbReference type="GO" id="GO:0005524">
    <property type="term" value="F:ATP binding"/>
    <property type="evidence" value="ECO:0007669"/>
    <property type="project" value="UniProtKB-KW"/>
</dbReference>
<keyword evidence="3" id="KW-1185">Reference proteome</keyword>
<keyword evidence="2" id="KW-0067">ATP-binding</keyword>
<comment type="caution">
    <text evidence="2">The sequence shown here is derived from an EMBL/GenBank/DDBJ whole genome shotgun (WGS) entry which is preliminary data.</text>
</comment>
<dbReference type="OrthoDB" id="1262810at2759"/>
<organism evidence="2 3">
    <name type="scientific">Fusarium albosuccineum</name>
    <dbReference type="NCBI Taxonomy" id="1237068"/>
    <lineage>
        <taxon>Eukaryota</taxon>
        <taxon>Fungi</taxon>
        <taxon>Dikarya</taxon>
        <taxon>Ascomycota</taxon>
        <taxon>Pezizomycotina</taxon>
        <taxon>Sordariomycetes</taxon>
        <taxon>Hypocreomycetidae</taxon>
        <taxon>Hypocreales</taxon>
        <taxon>Nectriaceae</taxon>
        <taxon>Fusarium</taxon>
        <taxon>Fusarium decemcellulare species complex</taxon>
    </lineage>
</organism>
<dbReference type="EMBL" id="JAADYS010001339">
    <property type="protein sequence ID" value="KAF4463555.1"/>
    <property type="molecule type" value="Genomic_DNA"/>
</dbReference>
<dbReference type="SUPFAM" id="SSF55874">
    <property type="entry name" value="ATPase domain of HSP90 chaperone/DNA topoisomerase II/histidine kinase"/>
    <property type="match status" value="1"/>
</dbReference>
<evidence type="ECO:0000256" key="1">
    <source>
        <dbReference type="SAM" id="MobiDB-lite"/>
    </source>
</evidence>
<feature type="region of interest" description="Disordered" evidence="1">
    <location>
        <begin position="1293"/>
        <end position="1373"/>
    </location>
</feature>
<reference evidence="2 3" key="1">
    <citation type="submission" date="2020-01" db="EMBL/GenBank/DDBJ databases">
        <title>Identification and distribution of gene clusters putatively required for synthesis of sphingolipid metabolism inhibitors in phylogenetically diverse species of the filamentous fungus Fusarium.</title>
        <authorList>
            <person name="Kim H.-S."/>
            <person name="Busman M."/>
            <person name="Brown D.W."/>
            <person name="Divon H."/>
            <person name="Uhlig S."/>
            <person name="Proctor R.H."/>
        </authorList>
    </citation>
    <scope>NUCLEOTIDE SEQUENCE [LARGE SCALE GENOMIC DNA]</scope>
    <source>
        <strain evidence="2 3">NRRL 20459</strain>
    </source>
</reference>
<feature type="compositionally biased region" description="Acidic residues" evidence="1">
    <location>
        <begin position="1293"/>
        <end position="1306"/>
    </location>
</feature>
<evidence type="ECO:0000313" key="3">
    <source>
        <dbReference type="Proteomes" id="UP000554235"/>
    </source>
</evidence>
<name>A0A8H4L5P6_9HYPO</name>
<dbReference type="InterPro" id="IPR036890">
    <property type="entry name" value="HATPase_C_sf"/>
</dbReference>
<gene>
    <name evidence="2" type="ORF">FALBO_9623</name>
</gene>
<proteinExistence type="predicted"/>
<protein>
    <submittedName>
        <fullName evidence="2">ATPase-like ATP-binding domain</fullName>
    </submittedName>
</protein>
<dbReference type="NCBIfam" id="NF047352">
    <property type="entry name" value="P_loop_sacsin"/>
    <property type="match status" value="1"/>
</dbReference>